<proteinExistence type="predicted"/>
<dbReference type="Proteomes" id="UP000324222">
    <property type="component" value="Unassembled WGS sequence"/>
</dbReference>
<reference evidence="1 2" key="1">
    <citation type="submission" date="2019-05" db="EMBL/GenBank/DDBJ databases">
        <title>Another draft genome of Portunus trituberculatus and its Hox gene families provides insights of decapod evolution.</title>
        <authorList>
            <person name="Jeong J.-H."/>
            <person name="Song I."/>
            <person name="Kim S."/>
            <person name="Choi T."/>
            <person name="Kim D."/>
            <person name="Ryu S."/>
            <person name="Kim W."/>
        </authorList>
    </citation>
    <scope>NUCLEOTIDE SEQUENCE [LARGE SCALE GENOMIC DNA]</scope>
    <source>
        <tissue evidence="1">Muscle</tissue>
    </source>
</reference>
<gene>
    <name evidence="1" type="ORF">E2C01_098749</name>
</gene>
<organism evidence="1 2">
    <name type="scientific">Portunus trituberculatus</name>
    <name type="common">Swimming crab</name>
    <name type="synonym">Neptunus trituberculatus</name>
    <dbReference type="NCBI Taxonomy" id="210409"/>
    <lineage>
        <taxon>Eukaryota</taxon>
        <taxon>Metazoa</taxon>
        <taxon>Ecdysozoa</taxon>
        <taxon>Arthropoda</taxon>
        <taxon>Crustacea</taxon>
        <taxon>Multicrustacea</taxon>
        <taxon>Malacostraca</taxon>
        <taxon>Eumalacostraca</taxon>
        <taxon>Eucarida</taxon>
        <taxon>Decapoda</taxon>
        <taxon>Pleocyemata</taxon>
        <taxon>Brachyura</taxon>
        <taxon>Eubrachyura</taxon>
        <taxon>Portunoidea</taxon>
        <taxon>Portunidae</taxon>
        <taxon>Portuninae</taxon>
        <taxon>Portunus</taxon>
    </lineage>
</organism>
<comment type="caution">
    <text evidence="1">The sequence shown here is derived from an EMBL/GenBank/DDBJ whole genome shotgun (WGS) entry which is preliminary data.</text>
</comment>
<keyword evidence="2" id="KW-1185">Reference proteome</keyword>
<name>A0A5B7K8H2_PORTR</name>
<sequence length="84" mass="9633">MWECEEKYVAERLSVKGRYQHVDNIDGADAFNEAKGKNNTLLEVFETMNSSYVVNPILSNSHRSALRGGSAYMRSECWKLHVCF</sequence>
<protein>
    <submittedName>
        <fullName evidence="1">Uncharacterized protein</fullName>
    </submittedName>
</protein>
<dbReference type="AlphaFoldDB" id="A0A5B7K8H2"/>
<dbReference type="EMBL" id="VSRR010134771">
    <property type="protein sequence ID" value="MPD03126.1"/>
    <property type="molecule type" value="Genomic_DNA"/>
</dbReference>
<accession>A0A5B7K8H2</accession>
<evidence type="ECO:0000313" key="2">
    <source>
        <dbReference type="Proteomes" id="UP000324222"/>
    </source>
</evidence>
<evidence type="ECO:0000313" key="1">
    <source>
        <dbReference type="EMBL" id="MPD03126.1"/>
    </source>
</evidence>